<comment type="caution">
    <text evidence="2">The sequence shown here is derived from an EMBL/GenBank/DDBJ whole genome shotgun (WGS) entry which is preliminary data.</text>
</comment>
<dbReference type="Proteomes" id="UP000242814">
    <property type="component" value="Unassembled WGS sequence"/>
</dbReference>
<gene>
    <name evidence="2" type="ORF">ACO22_00177</name>
</gene>
<dbReference type="EMBL" id="LZYO01000003">
    <property type="protein sequence ID" value="ODH45299.1"/>
    <property type="molecule type" value="Genomic_DNA"/>
</dbReference>
<organism evidence="2 3">
    <name type="scientific">Paracoccidioides brasiliensis</name>
    <dbReference type="NCBI Taxonomy" id="121759"/>
    <lineage>
        <taxon>Eukaryota</taxon>
        <taxon>Fungi</taxon>
        <taxon>Dikarya</taxon>
        <taxon>Ascomycota</taxon>
        <taxon>Pezizomycotina</taxon>
        <taxon>Eurotiomycetes</taxon>
        <taxon>Eurotiomycetidae</taxon>
        <taxon>Onygenales</taxon>
        <taxon>Ajellomycetaceae</taxon>
        <taxon>Paracoccidioides</taxon>
    </lineage>
</organism>
<dbReference type="AlphaFoldDB" id="A0A1D2JPZ6"/>
<name>A0A1D2JPZ6_PARBR</name>
<feature type="region of interest" description="Disordered" evidence="1">
    <location>
        <begin position="71"/>
        <end position="101"/>
    </location>
</feature>
<feature type="compositionally biased region" description="Basic and acidic residues" evidence="1">
    <location>
        <begin position="72"/>
        <end position="97"/>
    </location>
</feature>
<protein>
    <submittedName>
        <fullName evidence="2">Uncharacterized protein</fullName>
    </submittedName>
</protein>
<dbReference type="VEuPathDB" id="FungiDB:PADG_03610"/>
<reference evidence="2 3" key="1">
    <citation type="submission" date="2016-06" db="EMBL/GenBank/DDBJ databases">
        <authorList>
            <person name="Kjaerup R.B."/>
            <person name="Dalgaard T.S."/>
            <person name="Juul-Madsen H.R."/>
        </authorList>
    </citation>
    <scope>NUCLEOTIDE SEQUENCE [LARGE SCALE GENOMIC DNA]</scope>
    <source>
        <strain evidence="2 3">Pb300</strain>
    </source>
</reference>
<evidence type="ECO:0000313" key="2">
    <source>
        <dbReference type="EMBL" id="ODH45299.1"/>
    </source>
</evidence>
<evidence type="ECO:0000313" key="3">
    <source>
        <dbReference type="Proteomes" id="UP000242814"/>
    </source>
</evidence>
<accession>A0A1D2JPZ6</accession>
<dbReference type="VEuPathDB" id="FungiDB:PABG_11426"/>
<proteinExistence type="predicted"/>
<evidence type="ECO:0000256" key="1">
    <source>
        <dbReference type="SAM" id="MobiDB-lite"/>
    </source>
</evidence>
<sequence length="113" mass="13041">MSWKWASHRSTALSEEDRREYKQVLSQVKFNMKQHNARVGLVLTDTELVTIKKLDGNGNLLVAQYISWEDSSSSRDLADTPSKTHLEGHHHVERHQGEVQSWLSLQKHKPVNL</sequence>